<keyword evidence="2" id="KW-0812">Transmembrane</keyword>
<evidence type="ECO:0000256" key="2">
    <source>
        <dbReference type="SAM" id="Phobius"/>
    </source>
</evidence>
<organism evidence="3 4">
    <name type="scientific">Tetraparma gracilis</name>
    <dbReference type="NCBI Taxonomy" id="2962635"/>
    <lineage>
        <taxon>Eukaryota</taxon>
        <taxon>Sar</taxon>
        <taxon>Stramenopiles</taxon>
        <taxon>Ochrophyta</taxon>
        <taxon>Bolidophyceae</taxon>
        <taxon>Parmales</taxon>
        <taxon>Triparmaceae</taxon>
        <taxon>Tetraparma</taxon>
    </lineage>
</organism>
<reference evidence="3 4" key="1">
    <citation type="journal article" date="2023" name="Commun. Biol.">
        <title>Genome analysis of Parmales, the sister group of diatoms, reveals the evolutionary specialization of diatoms from phago-mixotrophs to photoautotrophs.</title>
        <authorList>
            <person name="Ban H."/>
            <person name="Sato S."/>
            <person name="Yoshikawa S."/>
            <person name="Yamada K."/>
            <person name="Nakamura Y."/>
            <person name="Ichinomiya M."/>
            <person name="Sato N."/>
            <person name="Blanc-Mathieu R."/>
            <person name="Endo H."/>
            <person name="Kuwata A."/>
            <person name="Ogata H."/>
        </authorList>
    </citation>
    <scope>NUCLEOTIDE SEQUENCE [LARGE SCALE GENOMIC DNA]</scope>
</reference>
<comment type="caution">
    <text evidence="3">The sequence shown here is derived from an EMBL/GenBank/DDBJ whole genome shotgun (WGS) entry which is preliminary data.</text>
</comment>
<accession>A0ABQ6MHP1</accession>
<keyword evidence="2" id="KW-0472">Membrane</keyword>
<evidence type="ECO:0000256" key="1">
    <source>
        <dbReference type="SAM" id="MobiDB-lite"/>
    </source>
</evidence>
<feature type="transmembrane region" description="Helical" evidence="2">
    <location>
        <begin position="31"/>
        <end position="51"/>
    </location>
</feature>
<protein>
    <submittedName>
        <fullName evidence="3">Uncharacterized protein</fullName>
    </submittedName>
</protein>
<evidence type="ECO:0000313" key="3">
    <source>
        <dbReference type="EMBL" id="GMI26454.1"/>
    </source>
</evidence>
<feature type="region of interest" description="Disordered" evidence="1">
    <location>
        <begin position="58"/>
        <end position="101"/>
    </location>
</feature>
<dbReference type="Proteomes" id="UP001165060">
    <property type="component" value="Unassembled WGS sequence"/>
</dbReference>
<keyword evidence="4" id="KW-1185">Reference proteome</keyword>
<gene>
    <name evidence="3" type="ORF">TeGR_g3506</name>
</gene>
<name>A0ABQ6MHP1_9STRA</name>
<evidence type="ECO:0000313" key="4">
    <source>
        <dbReference type="Proteomes" id="UP001165060"/>
    </source>
</evidence>
<keyword evidence="2" id="KW-1133">Transmembrane helix</keyword>
<dbReference type="EMBL" id="BRYB01001470">
    <property type="protein sequence ID" value="GMI26454.1"/>
    <property type="molecule type" value="Genomic_DNA"/>
</dbReference>
<sequence length="101" mass="11225">MSAYADEHEFHDPADDGFIPAGDSRHPLTTWFIFVTVLGVFAAVVVVSCILGRQHTEETYEQLSQSSDDRDDSLRGVHVEMGTPQRRTLSPARTGLTIDYS</sequence>
<proteinExistence type="predicted"/>